<reference evidence="2 3" key="1">
    <citation type="submission" date="2019-11" db="EMBL/GenBank/DDBJ databases">
        <authorList>
            <person name="Li X.-J."/>
            <person name="Feng X.-M."/>
        </authorList>
    </citation>
    <scope>NUCLEOTIDE SEQUENCE [LARGE SCALE GENOMIC DNA]</scope>
    <source>
        <strain evidence="2 3">XMNu-373</strain>
    </source>
</reference>
<proteinExistence type="predicted"/>
<name>A0A7K3M7B0_9ACTN</name>
<protein>
    <submittedName>
        <fullName evidence="2">Uncharacterized protein</fullName>
    </submittedName>
</protein>
<comment type="caution">
    <text evidence="2">The sequence shown here is derived from an EMBL/GenBank/DDBJ whole genome shotgun (WGS) entry which is preliminary data.</text>
</comment>
<evidence type="ECO:0000256" key="1">
    <source>
        <dbReference type="SAM" id="SignalP"/>
    </source>
</evidence>
<sequence>MSRRILVSALMLAFAGLTACTSDSDPDTERFEVNLLAGGGGETPADEPVSGSEALLPGRLTSLMPGEDGAVWAVLDDDRLTHVSAEGDITLLSPELPPGAIEIVDIAPASDQVYLLLRGAPGDQFADASVYSLTTEGEIEPAFGVPAEGAAERPATPDGERADEAPLGRVSDVAVDHEDRLVFVEQIAGAGYEVVSLVRRVEDGILHTVAGTPPEPDAPLPTRGEVHRAAFPDEHTPATSIPLLGPVLLGVSPGGEVLLQTTRSVLELGEGSELSVRLGSPSGSPRLPRLSAEGLLADSLIAPTVEFRSNLRHFVSPSMARDGGILAATFGDPPSAPDIRERYLWSVQGGTDRAQQIADAAADEAENFAGVYVSPEERVVTATLVGDGMTLLDDGTAVVAAYDHASNESIIVTFRATVSSDA</sequence>
<dbReference type="Proteomes" id="UP000460435">
    <property type="component" value="Unassembled WGS sequence"/>
</dbReference>
<dbReference type="EMBL" id="WLZY01000006">
    <property type="protein sequence ID" value="NDL58937.1"/>
    <property type="molecule type" value="Genomic_DNA"/>
</dbReference>
<keyword evidence="1" id="KW-0732">Signal</keyword>
<organism evidence="2 3">
    <name type="scientific">Phytoactinopolyspora mesophila</name>
    <dbReference type="NCBI Taxonomy" id="2650750"/>
    <lineage>
        <taxon>Bacteria</taxon>
        <taxon>Bacillati</taxon>
        <taxon>Actinomycetota</taxon>
        <taxon>Actinomycetes</taxon>
        <taxon>Jiangellales</taxon>
        <taxon>Jiangellaceae</taxon>
        <taxon>Phytoactinopolyspora</taxon>
    </lineage>
</organism>
<feature type="signal peptide" evidence="1">
    <location>
        <begin position="1"/>
        <end position="19"/>
    </location>
</feature>
<gene>
    <name evidence="2" type="ORF">F7O44_17855</name>
</gene>
<dbReference type="AlphaFoldDB" id="A0A7K3M7B0"/>
<keyword evidence="3" id="KW-1185">Reference proteome</keyword>
<feature type="chain" id="PRO_5038929564" evidence="1">
    <location>
        <begin position="20"/>
        <end position="422"/>
    </location>
</feature>
<evidence type="ECO:0000313" key="3">
    <source>
        <dbReference type="Proteomes" id="UP000460435"/>
    </source>
</evidence>
<dbReference type="RefSeq" id="WP_162451641.1">
    <property type="nucleotide sequence ID" value="NZ_WLZY01000006.1"/>
</dbReference>
<accession>A0A7K3M7B0</accession>
<dbReference type="PROSITE" id="PS51257">
    <property type="entry name" value="PROKAR_LIPOPROTEIN"/>
    <property type="match status" value="1"/>
</dbReference>
<evidence type="ECO:0000313" key="2">
    <source>
        <dbReference type="EMBL" id="NDL58937.1"/>
    </source>
</evidence>